<dbReference type="GO" id="GO:0003690">
    <property type="term" value="F:double-stranded DNA binding"/>
    <property type="evidence" value="ECO:0007669"/>
    <property type="project" value="UniProtKB-UniRule"/>
</dbReference>
<dbReference type="PATRIC" id="fig|217031.6.peg.4085"/>
<dbReference type="SUPFAM" id="SSF52540">
    <property type="entry name" value="P-loop containing nucleoside triphosphate hydrolases"/>
    <property type="match status" value="1"/>
</dbReference>
<evidence type="ECO:0000256" key="7">
    <source>
        <dbReference type="ARBA" id="ARBA00022806"/>
    </source>
</evidence>
<dbReference type="NCBIfam" id="TIGR02773">
    <property type="entry name" value="addB_Gpos"/>
    <property type="match status" value="1"/>
</dbReference>
<gene>
    <name evidence="14" type="primary">addB</name>
    <name evidence="16" type="ORF">ABB05_18815</name>
</gene>
<dbReference type="FunFam" id="3.90.320.10:FF:000006">
    <property type="entry name" value="ATP-dependent helicase/deoxyribonuclease subunit B"/>
    <property type="match status" value="1"/>
</dbReference>
<keyword evidence="17" id="KW-1185">Reference proteome</keyword>
<comment type="similarity">
    <text evidence="14">Belongs to the helicase family. AddB/RexB type 1 subfamily.</text>
</comment>
<evidence type="ECO:0000256" key="1">
    <source>
        <dbReference type="ARBA" id="ARBA00022485"/>
    </source>
</evidence>
<feature type="binding site" evidence="14">
    <location>
        <position position="1121"/>
    </location>
    <ligand>
        <name>[4Fe-4S] cluster</name>
        <dbReference type="ChEBI" id="CHEBI:49883"/>
    </ligand>
</feature>
<keyword evidence="5 14" id="KW-0227">DNA damage</keyword>
<evidence type="ECO:0000256" key="9">
    <source>
        <dbReference type="ARBA" id="ARBA00022840"/>
    </source>
</evidence>
<evidence type="ECO:0000256" key="14">
    <source>
        <dbReference type="HAMAP-Rule" id="MF_01452"/>
    </source>
</evidence>
<evidence type="ECO:0000256" key="8">
    <source>
        <dbReference type="ARBA" id="ARBA00022839"/>
    </source>
</evidence>
<feature type="binding site" evidence="14">
    <location>
        <position position="801"/>
    </location>
    <ligand>
        <name>[4Fe-4S] cluster</name>
        <dbReference type="ChEBI" id="CHEBI:49883"/>
    </ligand>
</feature>
<proteinExistence type="inferred from homology"/>
<evidence type="ECO:0000256" key="2">
    <source>
        <dbReference type="ARBA" id="ARBA00022722"/>
    </source>
</evidence>
<dbReference type="EMBL" id="LDJR01000059">
    <property type="protein sequence ID" value="OAK67752.1"/>
    <property type="molecule type" value="Genomic_DNA"/>
</dbReference>
<evidence type="ECO:0000256" key="5">
    <source>
        <dbReference type="ARBA" id="ARBA00022763"/>
    </source>
</evidence>
<dbReference type="GO" id="GO:0000724">
    <property type="term" value="P:double-strand break repair via homologous recombination"/>
    <property type="evidence" value="ECO:0007669"/>
    <property type="project" value="UniProtKB-UniRule"/>
</dbReference>
<dbReference type="Gene3D" id="3.90.320.10">
    <property type="match status" value="1"/>
</dbReference>
<dbReference type="RefSeq" id="WP_057981544.1">
    <property type="nucleotide sequence ID" value="NZ_JAGGKH010000011.1"/>
</dbReference>
<sequence>MSFRFVIGRSGTGKTTMFLEEIKEKLVNEPTGHPILYIVPEQMTFLSEYELIHTSGIPGMIRAQVYSLTRLAWRILQETGGAGRNRITSTGMNMLIRKIIEEHKEELKLFKKASDKTGFIQQIETVLTEFQHYCIKPEELAEKKADLAFGASTRVLADKLHDLELLYSKFIQGLEGKHVGTNDYLDLLAESIKDSSYLKEAEIYIDGFHSFTPQEYRVIEELMKHCKRVSIALVLDRPFKYGTMPDDLYLFRTTGETYSRLFELTRSNHVEIEDDVFLYHTSRFEEESLEHLQSQFEKRPFQTYSKPPAIELKIASNRRAEIEGMAREIRRLVMEEGYRYKDIAILLRNEHEYQEMLETVFYDYDIPFFLDQKRTMLNHPLIEFIRSALEVISNQWRYESVFRMVKTDLLFPLNENLSTLREKMDRLENYCLANGIKGELWTNSQKWIYKRYAGLEMEGLPQTEGERELEEELNLSRQLVVAPIQTLAKRLKKAKNGRELCEAVYLLLEELDIPRKLEEWSLEAEKLGRLNTAREHDQAWDMVMGLLDEFVEILGDESLSITKFTAILDAGLEAAKFSLIPPAIDQVSIANLELSRLANIKVAFIAGLNDGVLPTGFENDGVFSEEDRTSLQETGIKLAPSGKELALDEDFVAYRALTISSQKLYISYPLATEEGKALLPSPYLKRIQGLFPEMNTSYAVNEPVELDFEEQLAYVSHPTTAISYLSRQLQMKKRNYPIADFWWDVFNFFIEHPERKIKAQRILSSLFSSNKAKELTDETSQELYGKEILASVSRMELFHACPFSHFSAHGLRLHERDVFRLEAPHIGDLFHAALKWIANEMKQQQIEWRHLNHSESIKLAKKAVNQLAPKLLNQILLSTNRYFYIKRKLEKIIARATFILGQHAKSSGFDPIGIELAFGPFKDLPPLTFTLKNGTKMQLQGRIDRVDKAEDENGFYLRVIDYKSSARALDLNEVLYGLSLQMLTYLDIVITHATQLIGTEATPAGVLYFHVHNPMVESEQNLSEDQVEKEILKQFKMKGLLLGQADVVQLMDTSLTSGTSDLIPAGLKKDGHLTSRSSAASREDFAALQQYVRRVYKESGDRIMRGQVDISPYKFNDQTPCQFCAFKPVCQFDPSQEENDFRLIPKRSVNNALAMIKEAAYENDHSDKA</sequence>
<dbReference type="STRING" id="217031.ABB05_18815"/>
<evidence type="ECO:0000256" key="10">
    <source>
        <dbReference type="ARBA" id="ARBA00023004"/>
    </source>
</evidence>
<dbReference type="PROSITE" id="PS51217">
    <property type="entry name" value="UVRD_HELICASE_CTER"/>
    <property type="match status" value="1"/>
</dbReference>
<dbReference type="InterPro" id="IPR011604">
    <property type="entry name" value="PDDEXK-like_dom_sf"/>
</dbReference>
<keyword evidence="2 14" id="KW-0540">Nuclease</keyword>
<reference evidence="16 17" key="1">
    <citation type="submission" date="2015-05" db="EMBL/GenBank/DDBJ databases">
        <title>Comparison of genome.</title>
        <authorList>
            <person name="Zheng Z."/>
            <person name="Sun M."/>
        </authorList>
    </citation>
    <scope>NUCLEOTIDE SEQUENCE [LARGE SCALE GENOMIC DNA]</scope>
    <source>
        <strain evidence="16 17">G25-74</strain>
    </source>
</reference>
<feature type="binding site" evidence="14">
    <location>
        <position position="1124"/>
    </location>
    <ligand>
        <name>[4Fe-4S] cluster</name>
        <dbReference type="ChEBI" id="CHEBI:49883"/>
    </ligand>
</feature>
<dbReference type="InterPro" id="IPR049035">
    <property type="entry name" value="ADDB_N"/>
</dbReference>
<keyword evidence="9 14" id="KW-0067">ATP-binding</keyword>
<dbReference type="PANTHER" id="PTHR30591">
    <property type="entry name" value="RECBCD ENZYME SUBUNIT RECC"/>
    <property type="match status" value="1"/>
</dbReference>
<dbReference type="GO" id="GO:0004386">
    <property type="term" value="F:helicase activity"/>
    <property type="evidence" value="ECO:0007669"/>
    <property type="project" value="UniProtKB-KW"/>
</dbReference>
<dbReference type="GO" id="GO:0051539">
    <property type="term" value="F:4 iron, 4 sulfur cluster binding"/>
    <property type="evidence" value="ECO:0007669"/>
    <property type="project" value="UniProtKB-KW"/>
</dbReference>
<evidence type="ECO:0000313" key="16">
    <source>
        <dbReference type="EMBL" id="OAK67752.1"/>
    </source>
</evidence>
<dbReference type="Pfam" id="PF12705">
    <property type="entry name" value="PDDEXK_1"/>
    <property type="match status" value="1"/>
</dbReference>
<comment type="cofactor">
    <cofactor evidence="14">
        <name>Mg(2+)</name>
        <dbReference type="ChEBI" id="CHEBI:18420"/>
    </cofactor>
</comment>
<dbReference type="EC" id="3.1.-.-" evidence="14"/>
<dbReference type="PANTHER" id="PTHR30591:SF1">
    <property type="entry name" value="RECBCD ENZYME SUBUNIT RECC"/>
    <property type="match status" value="1"/>
</dbReference>
<keyword evidence="4 14" id="KW-0547">Nucleotide-binding</keyword>
<comment type="subunit">
    <text evidence="14">Heterodimer of AddA and AddB.</text>
</comment>
<evidence type="ECO:0000256" key="11">
    <source>
        <dbReference type="ARBA" id="ARBA00023014"/>
    </source>
</evidence>
<evidence type="ECO:0000259" key="15">
    <source>
        <dbReference type="PROSITE" id="PS51217"/>
    </source>
</evidence>
<dbReference type="Proteomes" id="UP000077881">
    <property type="component" value="Unassembled WGS sequence"/>
</dbReference>
<comment type="function">
    <text evidence="14">The heterodimer acts as both an ATP-dependent DNA helicase and an ATP-dependent, dual-direction single-stranded exonuclease. Recognizes the chi site generating a DNA molecule suitable for the initiation of homologous recombination. The AddB subunit has 5' -&gt; 3' nuclease activity but not helicase activity.</text>
</comment>
<keyword evidence="8 14" id="KW-0269">Exonuclease</keyword>
<keyword evidence="1 14" id="KW-0004">4Fe-4S</keyword>
<evidence type="ECO:0000256" key="6">
    <source>
        <dbReference type="ARBA" id="ARBA00022801"/>
    </source>
</evidence>
<keyword evidence="13 14" id="KW-0234">DNA repair</keyword>
<feature type="domain" description="UvrD-like helicase C-terminal" evidence="15">
    <location>
        <begin position="279"/>
        <end position="597"/>
    </location>
</feature>
<keyword evidence="11 14" id="KW-0411">Iron-sulfur</keyword>
<dbReference type="GO" id="GO:0005524">
    <property type="term" value="F:ATP binding"/>
    <property type="evidence" value="ECO:0007669"/>
    <property type="project" value="UniProtKB-UniRule"/>
</dbReference>
<dbReference type="InterPro" id="IPR027417">
    <property type="entry name" value="P-loop_NTPase"/>
</dbReference>
<dbReference type="Gene3D" id="3.40.50.300">
    <property type="entry name" value="P-loop containing nucleotide triphosphate hydrolases"/>
    <property type="match status" value="3"/>
</dbReference>
<dbReference type="GO" id="GO:0046872">
    <property type="term" value="F:metal ion binding"/>
    <property type="evidence" value="ECO:0007669"/>
    <property type="project" value="UniProtKB-KW"/>
</dbReference>
<keyword evidence="10 14" id="KW-0408">Iron</keyword>
<evidence type="ECO:0000256" key="4">
    <source>
        <dbReference type="ARBA" id="ARBA00022741"/>
    </source>
</evidence>
<dbReference type="InterPro" id="IPR014017">
    <property type="entry name" value="DNA_helicase_UvrD-like_C"/>
</dbReference>
<comment type="cofactor">
    <cofactor evidence="14">
        <name>[4Fe-4S] cluster</name>
        <dbReference type="ChEBI" id="CHEBI:49883"/>
    </cofactor>
    <text evidence="14">Binds 1 [4Fe-4S] cluster.</text>
</comment>
<evidence type="ECO:0000256" key="12">
    <source>
        <dbReference type="ARBA" id="ARBA00023125"/>
    </source>
</evidence>
<dbReference type="InterPro" id="IPR014140">
    <property type="entry name" value="DNA_helicase_suAddB"/>
</dbReference>
<dbReference type="GO" id="GO:0008409">
    <property type="term" value="F:5'-3' exonuclease activity"/>
    <property type="evidence" value="ECO:0007669"/>
    <property type="project" value="UniProtKB-UniRule"/>
</dbReference>
<protein>
    <recommendedName>
        <fullName evidence="14">ATP-dependent helicase/deoxyribonuclease subunit B</fullName>
        <ecNumber evidence="14">3.1.-.-</ecNumber>
    </recommendedName>
    <alternativeName>
        <fullName evidence="14">ATP-dependent helicase/nuclease subunit AddB</fullName>
    </alternativeName>
</protein>
<keyword evidence="7 14" id="KW-0347">Helicase</keyword>
<comment type="caution">
    <text evidence="16">The sequence shown here is derived from an EMBL/GenBank/DDBJ whole genome shotgun (WGS) entry which is preliminary data.</text>
</comment>
<comment type="miscellaneous">
    <text evidence="14">Despite having conserved helicase domains, this subunit does not have helicase activity.</text>
</comment>
<dbReference type="AlphaFoldDB" id="A0A177ZIJ7"/>
<accession>A0A177ZIJ7</accession>
<keyword evidence="6 14" id="KW-0378">Hydrolase</keyword>
<keyword evidence="3 14" id="KW-0479">Metal-binding</keyword>
<keyword evidence="12 14" id="KW-0238">DNA-binding</keyword>
<evidence type="ECO:0000256" key="13">
    <source>
        <dbReference type="ARBA" id="ARBA00023204"/>
    </source>
</evidence>
<evidence type="ECO:0000313" key="17">
    <source>
        <dbReference type="Proteomes" id="UP000077881"/>
    </source>
</evidence>
<dbReference type="Pfam" id="PF21445">
    <property type="entry name" value="ADDB_N"/>
    <property type="match status" value="1"/>
</dbReference>
<name>A0A177ZIJ7_9BACI</name>
<dbReference type="Gene3D" id="6.10.140.1030">
    <property type="match status" value="1"/>
</dbReference>
<dbReference type="InterPro" id="IPR038726">
    <property type="entry name" value="PDDEXK_AddAB-type"/>
</dbReference>
<evidence type="ECO:0000256" key="3">
    <source>
        <dbReference type="ARBA" id="ARBA00022723"/>
    </source>
</evidence>
<dbReference type="OrthoDB" id="9758506at2"/>
<organism evidence="16 17">
    <name type="scientific">Lederbergia galactosidilytica</name>
    <dbReference type="NCBI Taxonomy" id="217031"/>
    <lineage>
        <taxon>Bacteria</taxon>
        <taxon>Bacillati</taxon>
        <taxon>Bacillota</taxon>
        <taxon>Bacilli</taxon>
        <taxon>Bacillales</taxon>
        <taxon>Bacillaceae</taxon>
        <taxon>Lederbergia</taxon>
    </lineage>
</organism>
<dbReference type="HAMAP" id="MF_01452">
    <property type="entry name" value="AddB_type1"/>
    <property type="match status" value="1"/>
</dbReference>
<feature type="binding site" evidence="14">
    <location>
        <position position="1130"/>
    </location>
    <ligand>
        <name>[4Fe-4S] cluster</name>
        <dbReference type="ChEBI" id="CHEBI:49883"/>
    </ligand>
</feature>